<dbReference type="Proteomes" id="UP001352852">
    <property type="component" value="Unassembled WGS sequence"/>
</dbReference>
<protein>
    <submittedName>
        <fullName evidence="1">Uncharacterized protein</fullName>
    </submittedName>
</protein>
<keyword evidence="2" id="KW-1185">Reference proteome</keyword>
<comment type="caution">
    <text evidence="1">The sequence shown here is derived from an EMBL/GenBank/DDBJ whole genome shotgun (WGS) entry which is preliminary data.</text>
</comment>
<sequence length="102" mass="10795">MNESPRGISSPECCAPDAGPVSNLETKLKGLRVCYIADCDIRAATPPSYQPMVPGGICSSRLSCGTKWPMTLNSIVASSSVQMVQYSANKWSSTCDFASSPT</sequence>
<reference evidence="1 2" key="1">
    <citation type="submission" date="2021-06" db="EMBL/GenBank/DDBJ databases">
        <authorList>
            <person name="Palmer J.M."/>
        </authorList>
    </citation>
    <scope>NUCLEOTIDE SEQUENCE [LARGE SCALE GENOMIC DNA]</scope>
    <source>
        <strain evidence="1 2">CL_MEX2019</strain>
        <tissue evidence="1">Muscle</tissue>
    </source>
</reference>
<evidence type="ECO:0000313" key="1">
    <source>
        <dbReference type="EMBL" id="MED6279326.1"/>
    </source>
</evidence>
<organism evidence="1 2">
    <name type="scientific">Characodon lateralis</name>
    <dbReference type="NCBI Taxonomy" id="208331"/>
    <lineage>
        <taxon>Eukaryota</taxon>
        <taxon>Metazoa</taxon>
        <taxon>Chordata</taxon>
        <taxon>Craniata</taxon>
        <taxon>Vertebrata</taxon>
        <taxon>Euteleostomi</taxon>
        <taxon>Actinopterygii</taxon>
        <taxon>Neopterygii</taxon>
        <taxon>Teleostei</taxon>
        <taxon>Neoteleostei</taxon>
        <taxon>Acanthomorphata</taxon>
        <taxon>Ovalentaria</taxon>
        <taxon>Atherinomorphae</taxon>
        <taxon>Cyprinodontiformes</taxon>
        <taxon>Goodeidae</taxon>
        <taxon>Characodon</taxon>
    </lineage>
</organism>
<gene>
    <name evidence="1" type="ORF">CHARACLAT_033326</name>
</gene>
<proteinExistence type="predicted"/>
<dbReference type="EMBL" id="JAHUTJ010039690">
    <property type="protein sequence ID" value="MED6279326.1"/>
    <property type="molecule type" value="Genomic_DNA"/>
</dbReference>
<accession>A0ABU7DWX8</accession>
<evidence type="ECO:0000313" key="2">
    <source>
        <dbReference type="Proteomes" id="UP001352852"/>
    </source>
</evidence>
<name>A0ABU7DWX8_9TELE</name>